<evidence type="ECO:0000313" key="10">
    <source>
        <dbReference type="Proteomes" id="UP000490800"/>
    </source>
</evidence>
<sequence length="197" mass="21582">MSHSGQTTRKTAASADSGQARVRSRKELRHAAGTVLLIILAVLVIQRWGFNISMVRGTSMQPTLQPGQWLFVNKTVPWMGEFGRGDMVILKEPASVNGGQHPYLVKRIVATAGQRVEIADGRLYIDGEEAVEPYSDARIEDGDFGPLVVAKGTLFVMGDNRRREGSLDSRFFGSVPEEGLIGRAEWIVWPPSSMSGL</sequence>
<dbReference type="GO" id="GO:0004252">
    <property type="term" value="F:serine-type endopeptidase activity"/>
    <property type="evidence" value="ECO:0007669"/>
    <property type="project" value="InterPro"/>
</dbReference>
<evidence type="ECO:0000256" key="4">
    <source>
        <dbReference type="ARBA" id="ARBA00022801"/>
    </source>
</evidence>
<evidence type="ECO:0000256" key="3">
    <source>
        <dbReference type="ARBA" id="ARBA00022670"/>
    </source>
</evidence>
<evidence type="ECO:0000256" key="5">
    <source>
        <dbReference type="PIRSR" id="PIRSR600223-1"/>
    </source>
</evidence>
<dbReference type="GO" id="GO:0005886">
    <property type="term" value="C:plasma membrane"/>
    <property type="evidence" value="ECO:0007669"/>
    <property type="project" value="UniProtKB-SubCell"/>
</dbReference>
<evidence type="ECO:0000313" key="9">
    <source>
        <dbReference type="EMBL" id="MVO99777.1"/>
    </source>
</evidence>
<name>A0A7X3FHM7_9BACL</name>
<keyword evidence="3 6" id="KW-0645">Protease</keyword>
<feature type="region of interest" description="Disordered" evidence="7">
    <location>
        <begin position="1"/>
        <end position="21"/>
    </location>
</feature>
<keyword evidence="6" id="KW-0812">Transmembrane</keyword>
<dbReference type="Pfam" id="PF10502">
    <property type="entry name" value="Peptidase_S26"/>
    <property type="match status" value="1"/>
</dbReference>
<comment type="subcellular location">
    <subcellularLocation>
        <location evidence="1">Cell membrane</location>
        <topology evidence="1">Single-pass type II membrane protein</topology>
    </subcellularLocation>
    <subcellularLocation>
        <location evidence="6">Membrane</location>
        <topology evidence="6">Single-pass type II membrane protein</topology>
    </subcellularLocation>
</comment>
<evidence type="ECO:0000259" key="8">
    <source>
        <dbReference type="Pfam" id="PF10502"/>
    </source>
</evidence>
<feature type="active site" evidence="5">
    <location>
        <position position="59"/>
    </location>
</feature>
<organism evidence="9 10">
    <name type="scientific">Paenibacillus lutrae</name>
    <dbReference type="NCBI Taxonomy" id="2078573"/>
    <lineage>
        <taxon>Bacteria</taxon>
        <taxon>Bacillati</taxon>
        <taxon>Bacillota</taxon>
        <taxon>Bacilli</taxon>
        <taxon>Bacillales</taxon>
        <taxon>Paenibacillaceae</taxon>
        <taxon>Paenibacillus</taxon>
    </lineage>
</organism>
<dbReference type="InterPro" id="IPR019756">
    <property type="entry name" value="Pept_S26A_signal_pept_1_Ser-AS"/>
</dbReference>
<gene>
    <name evidence="9" type="primary">lepB</name>
    <name evidence="9" type="ORF">EDM21_09575</name>
</gene>
<evidence type="ECO:0000256" key="7">
    <source>
        <dbReference type="SAM" id="MobiDB-lite"/>
    </source>
</evidence>
<comment type="catalytic activity">
    <reaction evidence="6">
        <text>Cleavage of hydrophobic, N-terminal signal or leader sequences from secreted and periplasmic proteins.</text>
        <dbReference type="EC" id="3.4.21.89"/>
    </reaction>
</comment>
<comment type="similarity">
    <text evidence="2 6">Belongs to the peptidase S26 family.</text>
</comment>
<proteinExistence type="inferred from homology"/>
<dbReference type="Gene3D" id="2.10.109.10">
    <property type="entry name" value="Umud Fragment, subunit A"/>
    <property type="match status" value="1"/>
</dbReference>
<keyword evidence="4 6" id="KW-0378">Hydrolase</keyword>
<evidence type="ECO:0000256" key="2">
    <source>
        <dbReference type="ARBA" id="ARBA00009370"/>
    </source>
</evidence>
<dbReference type="PANTHER" id="PTHR43390">
    <property type="entry name" value="SIGNAL PEPTIDASE I"/>
    <property type="match status" value="1"/>
</dbReference>
<feature type="transmembrane region" description="Helical" evidence="6">
    <location>
        <begin position="31"/>
        <end position="50"/>
    </location>
</feature>
<dbReference type="RefSeq" id="WP_166541923.1">
    <property type="nucleotide sequence ID" value="NZ_RHLK01000004.1"/>
</dbReference>
<dbReference type="PROSITE" id="PS00501">
    <property type="entry name" value="SPASE_I_1"/>
    <property type="match status" value="1"/>
</dbReference>
<dbReference type="InterPro" id="IPR000223">
    <property type="entry name" value="Pept_S26A_signal_pept_1"/>
</dbReference>
<keyword evidence="6" id="KW-0472">Membrane</keyword>
<protein>
    <recommendedName>
        <fullName evidence="6">Signal peptidase I</fullName>
        <ecNumber evidence="6">3.4.21.89</ecNumber>
    </recommendedName>
</protein>
<dbReference type="CDD" id="cd06530">
    <property type="entry name" value="S26_SPase_I"/>
    <property type="match status" value="1"/>
</dbReference>
<dbReference type="AlphaFoldDB" id="A0A7X3FHM7"/>
<evidence type="ECO:0000256" key="1">
    <source>
        <dbReference type="ARBA" id="ARBA00004401"/>
    </source>
</evidence>
<keyword evidence="10" id="KW-1185">Reference proteome</keyword>
<feature type="active site" evidence="5">
    <location>
        <position position="106"/>
    </location>
</feature>
<dbReference type="GO" id="GO:0006465">
    <property type="term" value="P:signal peptide processing"/>
    <property type="evidence" value="ECO:0007669"/>
    <property type="project" value="InterPro"/>
</dbReference>
<dbReference type="SUPFAM" id="SSF51306">
    <property type="entry name" value="LexA/Signal peptidase"/>
    <property type="match status" value="1"/>
</dbReference>
<keyword evidence="6" id="KW-1133">Transmembrane helix</keyword>
<dbReference type="InterPro" id="IPR036286">
    <property type="entry name" value="LexA/Signal_pep-like_sf"/>
</dbReference>
<feature type="compositionally biased region" description="Polar residues" evidence="7">
    <location>
        <begin position="1"/>
        <end position="17"/>
    </location>
</feature>
<evidence type="ECO:0000256" key="6">
    <source>
        <dbReference type="RuleBase" id="RU362042"/>
    </source>
</evidence>
<dbReference type="PRINTS" id="PR00727">
    <property type="entry name" value="LEADERPTASE"/>
</dbReference>
<accession>A0A7X3FHM7</accession>
<feature type="domain" description="Peptidase S26" evidence="8">
    <location>
        <begin position="32"/>
        <end position="189"/>
    </location>
</feature>
<dbReference type="EC" id="3.4.21.89" evidence="6"/>
<comment type="caution">
    <text evidence="9">The sequence shown here is derived from an EMBL/GenBank/DDBJ whole genome shotgun (WGS) entry which is preliminary data.</text>
</comment>
<dbReference type="GO" id="GO:0009003">
    <property type="term" value="F:signal peptidase activity"/>
    <property type="evidence" value="ECO:0007669"/>
    <property type="project" value="UniProtKB-EC"/>
</dbReference>
<dbReference type="Proteomes" id="UP000490800">
    <property type="component" value="Unassembled WGS sequence"/>
</dbReference>
<dbReference type="NCBIfam" id="TIGR02227">
    <property type="entry name" value="sigpep_I_bact"/>
    <property type="match status" value="1"/>
</dbReference>
<reference evidence="9 10" key="1">
    <citation type="journal article" date="2019" name="Microorganisms">
        <title>Paenibacillus lutrae sp. nov., A Chitinolytic Species Isolated from A River Otter in Castril Natural Park, Granada, Spain.</title>
        <authorList>
            <person name="Rodriguez M."/>
            <person name="Reina J.C."/>
            <person name="Bejar V."/>
            <person name="Llamas I."/>
        </authorList>
    </citation>
    <scope>NUCLEOTIDE SEQUENCE [LARGE SCALE GENOMIC DNA]</scope>
    <source>
        <strain evidence="9 10">N10</strain>
    </source>
</reference>
<dbReference type="EMBL" id="RHLK01000004">
    <property type="protein sequence ID" value="MVO99777.1"/>
    <property type="molecule type" value="Genomic_DNA"/>
</dbReference>
<dbReference type="PANTHER" id="PTHR43390:SF1">
    <property type="entry name" value="CHLOROPLAST PROCESSING PEPTIDASE"/>
    <property type="match status" value="1"/>
</dbReference>
<dbReference type="InterPro" id="IPR019533">
    <property type="entry name" value="Peptidase_S26"/>
</dbReference>